<dbReference type="PROSITE" id="PS00653">
    <property type="entry name" value="GLYCOSYL_HYDROL_F1_2"/>
    <property type="match status" value="1"/>
</dbReference>
<evidence type="ECO:0000256" key="7">
    <source>
        <dbReference type="SAM" id="SignalP"/>
    </source>
</evidence>
<dbReference type="EMBL" id="JBBPBM010000002">
    <property type="protein sequence ID" value="KAK8595883.1"/>
    <property type="molecule type" value="Genomic_DNA"/>
</dbReference>
<dbReference type="Gene3D" id="3.40.50.720">
    <property type="entry name" value="NAD(P)-binding Rossmann-like Domain"/>
    <property type="match status" value="1"/>
</dbReference>
<evidence type="ECO:0000256" key="4">
    <source>
        <dbReference type="ARBA" id="ARBA00023295"/>
    </source>
</evidence>
<evidence type="ECO:0000256" key="1">
    <source>
        <dbReference type="ARBA" id="ARBA00010838"/>
    </source>
</evidence>
<feature type="signal peptide" evidence="7">
    <location>
        <begin position="1"/>
        <end position="22"/>
    </location>
</feature>
<dbReference type="PRINTS" id="PR00131">
    <property type="entry name" value="GLHYDRLASE1"/>
</dbReference>
<name>A0ABR2G603_9ROSI</name>
<dbReference type="Proteomes" id="UP001472677">
    <property type="component" value="Unassembled WGS sequence"/>
</dbReference>
<evidence type="ECO:0000256" key="2">
    <source>
        <dbReference type="ARBA" id="ARBA00010928"/>
    </source>
</evidence>
<proteinExistence type="inferred from homology"/>
<dbReference type="Pfam" id="PF00232">
    <property type="entry name" value="Glyco_hydro_1"/>
    <property type="match status" value="2"/>
</dbReference>
<dbReference type="InterPro" id="IPR001360">
    <property type="entry name" value="Glyco_hydro_1"/>
</dbReference>
<dbReference type="PROSITE" id="PS00572">
    <property type="entry name" value="GLYCOSYL_HYDROL_F1_1"/>
    <property type="match status" value="1"/>
</dbReference>
<feature type="domain" description="GFO/IDH/MocA-like oxidoreductase" evidence="8">
    <location>
        <begin position="621"/>
        <end position="720"/>
    </location>
</feature>
<dbReference type="InterPro" id="IPR017853">
    <property type="entry name" value="GH"/>
</dbReference>
<dbReference type="PANTHER" id="PTHR10353">
    <property type="entry name" value="GLYCOSYL HYDROLASE"/>
    <property type="match status" value="1"/>
</dbReference>
<feature type="chain" id="PRO_5045753976" description="GFO/IDH/MocA-like oxidoreductase domain-containing protein" evidence="7">
    <location>
        <begin position="23"/>
        <end position="849"/>
    </location>
</feature>
<comment type="caution">
    <text evidence="9">The sequence shown here is derived from an EMBL/GenBank/DDBJ whole genome shotgun (WGS) entry which is preliminary data.</text>
</comment>
<dbReference type="Gene3D" id="3.20.20.80">
    <property type="entry name" value="Glycosidases"/>
    <property type="match status" value="2"/>
</dbReference>
<evidence type="ECO:0000313" key="9">
    <source>
        <dbReference type="EMBL" id="KAK8595883.1"/>
    </source>
</evidence>
<reference evidence="9 10" key="1">
    <citation type="journal article" date="2024" name="G3 (Bethesda)">
        <title>Genome assembly of Hibiscus sabdariffa L. provides insights into metabolisms of medicinal natural products.</title>
        <authorList>
            <person name="Kim T."/>
        </authorList>
    </citation>
    <scope>NUCLEOTIDE SEQUENCE [LARGE SCALE GENOMIC DNA]</scope>
    <source>
        <strain evidence="9">TK-2024</strain>
        <tissue evidence="9">Old leaves</tissue>
    </source>
</reference>
<comment type="similarity">
    <text evidence="2">Belongs to the Gfo/Idh/MocA family.</text>
</comment>
<keyword evidence="3 6" id="KW-0378">Hydrolase</keyword>
<dbReference type="Gene3D" id="3.30.360.10">
    <property type="entry name" value="Dihydrodipicolinate Reductase, domain 2"/>
    <property type="match status" value="1"/>
</dbReference>
<evidence type="ECO:0000256" key="5">
    <source>
        <dbReference type="PROSITE-ProRule" id="PRU10055"/>
    </source>
</evidence>
<evidence type="ECO:0000313" key="10">
    <source>
        <dbReference type="Proteomes" id="UP001472677"/>
    </source>
</evidence>
<dbReference type="InterPro" id="IPR055170">
    <property type="entry name" value="GFO_IDH_MocA-like_dom"/>
</dbReference>
<dbReference type="InterPro" id="IPR033132">
    <property type="entry name" value="GH_1_N_CS"/>
</dbReference>
<evidence type="ECO:0000256" key="6">
    <source>
        <dbReference type="RuleBase" id="RU004468"/>
    </source>
</evidence>
<dbReference type="Pfam" id="PF22725">
    <property type="entry name" value="GFO_IDH_MocA_C3"/>
    <property type="match status" value="1"/>
</dbReference>
<accession>A0ABR2G603</accession>
<dbReference type="InterPro" id="IPR018120">
    <property type="entry name" value="Glyco_hydro_1_AS"/>
</dbReference>
<dbReference type="SUPFAM" id="SSF51445">
    <property type="entry name" value="(Trans)glycosidases"/>
    <property type="match status" value="1"/>
</dbReference>
<evidence type="ECO:0000256" key="3">
    <source>
        <dbReference type="ARBA" id="ARBA00022801"/>
    </source>
</evidence>
<keyword evidence="4 6" id="KW-0326">Glycosidase</keyword>
<protein>
    <recommendedName>
        <fullName evidence="8">GFO/IDH/MocA-like oxidoreductase domain-containing protein</fullName>
    </recommendedName>
</protein>
<sequence>MWIQSRRLAFVWIFIGLSSVDGKVSGSSPSLSRKGFPAGFLFGTASASYQYEGAAKEGGRRPSIWDTFTHNHPEKIVDGSNGDVAIDSYHRYKEDVGIMKEMGLDAYRFSMSWSRILPNGKLSGGVNKEGVRYYNNLINELIANGPTQPILTLYLNRHVSVNLYCQKHQATQKGMIGITLVTYWFVPVSKAKHHQNAASRAMDFMFGWFMDPITIGNYPHTMQSLVGNRLPKFNKMESEMLKGSFDFLGMNYYTAAFAAYAPKNNVGKPSFLTDARTNLSSEHNGVPIGPATGTNWIYMYPRGIRDLLLYTKKKYNNPLIYITENGVGDTYKNTAVPLKEGLNDKGRIEYHRRHLSSIQKAIKLCGLAPESVGHFVMNCSFSLQIFDAIGINITIFSAEQQWLQWSPSKIKLFETNHYMGDLDIPDPSAPRAHWTPPPADYVKVNFEAGYDSNSMTSISAILIRYAEGLVMAACTHPRPNVASHEVAEACAYRNDFVVHDDKESSRAAVEIAKQHFPGVEGKWGDQGLNDIIQDASLIGTAVVLAGQVQVDMSLKLLKAGKHVIQGIPEIETALASYNSICTNPGQPIWAVAENYRFEPAFVESKKQVAGVGDMMNVQVIIEGSMNSSNPYFSSSWRRNFEGGFILDMGVHYIAGLRMMVGCEVTSVSAITSHVDKTLPPPDIISSNFKLENGCSGVFVMIVSSSSPKIVWRVVGLKGTVQVERGKIDGKHGYSVSVFSADGQCNSTFHPFCGVNEELKAFIHDIEQASLKKGNGYEAEPRTSFVEGARDVAVLEAMLESGSKGGTLVNVKKFRIAHDHGSLFSSKFYQAGSPAQDGKASQGVCIALKR</sequence>
<feature type="active site" description="Nucleophile" evidence="5">
    <location>
        <position position="324"/>
    </location>
</feature>
<dbReference type="PANTHER" id="PTHR10353:SF137">
    <property type="entry name" value="MYROSINASE 3-RELATED"/>
    <property type="match status" value="1"/>
</dbReference>
<organism evidence="9 10">
    <name type="scientific">Hibiscus sabdariffa</name>
    <name type="common">roselle</name>
    <dbReference type="NCBI Taxonomy" id="183260"/>
    <lineage>
        <taxon>Eukaryota</taxon>
        <taxon>Viridiplantae</taxon>
        <taxon>Streptophyta</taxon>
        <taxon>Embryophyta</taxon>
        <taxon>Tracheophyta</taxon>
        <taxon>Spermatophyta</taxon>
        <taxon>Magnoliopsida</taxon>
        <taxon>eudicotyledons</taxon>
        <taxon>Gunneridae</taxon>
        <taxon>Pentapetalae</taxon>
        <taxon>rosids</taxon>
        <taxon>malvids</taxon>
        <taxon>Malvales</taxon>
        <taxon>Malvaceae</taxon>
        <taxon>Malvoideae</taxon>
        <taxon>Hibiscus</taxon>
    </lineage>
</organism>
<evidence type="ECO:0000259" key="8">
    <source>
        <dbReference type="Pfam" id="PF22725"/>
    </source>
</evidence>
<keyword evidence="7" id="KW-0732">Signal</keyword>
<dbReference type="SUPFAM" id="SSF55347">
    <property type="entry name" value="Glyceraldehyde-3-phosphate dehydrogenase-like, C-terminal domain"/>
    <property type="match status" value="1"/>
</dbReference>
<gene>
    <name evidence="9" type="ORF">V6N12_064390</name>
</gene>
<keyword evidence="10" id="KW-1185">Reference proteome</keyword>
<comment type="similarity">
    <text evidence="1">Belongs to the glycosyl hydrolase 1 family.</text>
</comment>